<keyword evidence="1" id="KW-0106">Calcium</keyword>
<keyword evidence="2" id="KW-0732">Signal</keyword>
<evidence type="ECO:0000313" key="4">
    <source>
        <dbReference type="EMBL" id="KAH7329652.1"/>
    </source>
</evidence>
<dbReference type="Proteomes" id="UP000813444">
    <property type="component" value="Unassembled WGS sequence"/>
</dbReference>
<evidence type="ECO:0000256" key="1">
    <source>
        <dbReference type="ARBA" id="ARBA00022837"/>
    </source>
</evidence>
<accession>A0A8K0WXE9</accession>
<protein>
    <recommendedName>
        <fullName evidence="3">EF-hand domain-containing protein</fullName>
    </recommendedName>
</protein>
<feature type="chain" id="PRO_5035469609" description="EF-hand domain-containing protein" evidence="2">
    <location>
        <begin position="20"/>
        <end position="146"/>
    </location>
</feature>
<sequence>MMLTAWIFLLSHVTAVALAACCDAHFDFTDGQWICEDGTPATPCCGLGPCNAFCCDCDCRYEASRKRDLSFLMERAERIDSLFQSVDADNSKDVDLGEYIAWVSATLGQYGQPIPASLWQEYIDHFYSFDKDGNAKLDTGEINAAP</sequence>
<gene>
    <name evidence="4" type="ORF">B0I35DRAFT_420619</name>
</gene>
<reference evidence="4" key="1">
    <citation type="journal article" date="2021" name="Nat. Commun.">
        <title>Genetic determinants of endophytism in the Arabidopsis root mycobiome.</title>
        <authorList>
            <person name="Mesny F."/>
            <person name="Miyauchi S."/>
            <person name="Thiergart T."/>
            <person name="Pickel B."/>
            <person name="Atanasova L."/>
            <person name="Karlsson M."/>
            <person name="Huettel B."/>
            <person name="Barry K.W."/>
            <person name="Haridas S."/>
            <person name="Chen C."/>
            <person name="Bauer D."/>
            <person name="Andreopoulos W."/>
            <person name="Pangilinan J."/>
            <person name="LaButti K."/>
            <person name="Riley R."/>
            <person name="Lipzen A."/>
            <person name="Clum A."/>
            <person name="Drula E."/>
            <person name="Henrissat B."/>
            <person name="Kohler A."/>
            <person name="Grigoriev I.V."/>
            <person name="Martin F.M."/>
            <person name="Hacquard S."/>
        </authorList>
    </citation>
    <scope>NUCLEOTIDE SEQUENCE</scope>
    <source>
        <strain evidence="4">MPI-CAGE-CH-0235</strain>
    </source>
</reference>
<dbReference type="GO" id="GO:0005509">
    <property type="term" value="F:calcium ion binding"/>
    <property type="evidence" value="ECO:0007669"/>
    <property type="project" value="InterPro"/>
</dbReference>
<organism evidence="4 5">
    <name type="scientific">Stachybotrys elegans</name>
    <dbReference type="NCBI Taxonomy" id="80388"/>
    <lineage>
        <taxon>Eukaryota</taxon>
        <taxon>Fungi</taxon>
        <taxon>Dikarya</taxon>
        <taxon>Ascomycota</taxon>
        <taxon>Pezizomycotina</taxon>
        <taxon>Sordariomycetes</taxon>
        <taxon>Hypocreomycetidae</taxon>
        <taxon>Hypocreales</taxon>
        <taxon>Stachybotryaceae</taxon>
        <taxon>Stachybotrys</taxon>
    </lineage>
</organism>
<evidence type="ECO:0000259" key="3">
    <source>
        <dbReference type="PROSITE" id="PS50222"/>
    </source>
</evidence>
<dbReference type="InterPro" id="IPR011992">
    <property type="entry name" value="EF-hand-dom_pair"/>
</dbReference>
<comment type="caution">
    <text evidence="4">The sequence shown here is derived from an EMBL/GenBank/DDBJ whole genome shotgun (WGS) entry which is preliminary data.</text>
</comment>
<evidence type="ECO:0000256" key="2">
    <source>
        <dbReference type="SAM" id="SignalP"/>
    </source>
</evidence>
<proteinExistence type="predicted"/>
<dbReference type="PROSITE" id="PS50222">
    <property type="entry name" value="EF_HAND_2"/>
    <property type="match status" value="1"/>
</dbReference>
<dbReference type="InterPro" id="IPR018247">
    <property type="entry name" value="EF_Hand_1_Ca_BS"/>
</dbReference>
<feature type="signal peptide" evidence="2">
    <location>
        <begin position="1"/>
        <end position="19"/>
    </location>
</feature>
<dbReference type="EMBL" id="JAGPNK010000001">
    <property type="protein sequence ID" value="KAH7329652.1"/>
    <property type="molecule type" value="Genomic_DNA"/>
</dbReference>
<keyword evidence="5" id="KW-1185">Reference proteome</keyword>
<name>A0A8K0WXE9_9HYPO</name>
<feature type="domain" description="EF-hand" evidence="3">
    <location>
        <begin position="74"/>
        <end position="109"/>
    </location>
</feature>
<dbReference type="PROSITE" id="PS00018">
    <property type="entry name" value="EF_HAND_1"/>
    <property type="match status" value="1"/>
</dbReference>
<dbReference type="OrthoDB" id="444540at2759"/>
<dbReference type="AlphaFoldDB" id="A0A8K0WXE9"/>
<dbReference type="SUPFAM" id="SSF47473">
    <property type="entry name" value="EF-hand"/>
    <property type="match status" value="1"/>
</dbReference>
<evidence type="ECO:0000313" key="5">
    <source>
        <dbReference type="Proteomes" id="UP000813444"/>
    </source>
</evidence>
<dbReference type="InterPro" id="IPR002048">
    <property type="entry name" value="EF_hand_dom"/>
</dbReference>
<dbReference type="Gene3D" id="1.10.238.10">
    <property type="entry name" value="EF-hand"/>
    <property type="match status" value="1"/>
</dbReference>